<dbReference type="HAMAP" id="MF_00336">
    <property type="entry name" value="BioD"/>
    <property type="match status" value="1"/>
</dbReference>
<dbReference type="GO" id="GO:0009102">
    <property type="term" value="P:biotin biosynthetic process"/>
    <property type="evidence" value="ECO:0007669"/>
    <property type="project" value="UniProtKB-UniPathway"/>
</dbReference>
<dbReference type="PANTHER" id="PTHR43210">
    <property type="entry name" value="DETHIOBIOTIN SYNTHETASE"/>
    <property type="match status" value="1"/>
</dbReference>
<dbReference type="GO" id="GO:0005524">
    <property type="term" value="F:ATP binding"/>
    <property type="evidence" value="ECO:0007669"/>
    <property type="project" value="InterPro"/>
</dbReference>
<dbReference type="Pfam" id="PF13500">
    <property type="entry name" value="AAA_26"/>
    <property type="match status" value="1"/>
</dbReference>
<dbReference type="SUPFAM" id="SSF52540">
    <property type="entry name" value="P-loop containing nucleoside triphosphate hydrolases"/>
    <property type="match status" value="1"/>
</dbReference>
<dbReference type="EMBL" id="LT598447">
    <property type="protein sequence ID" value="SCV06234.1"/>
    <property type="molecule type" value="Genomic_DNA"/>
</dbReference>
<dbReference type="CDD" id="cd03109">
    <property type="entry name" value="DTBS"/>
    <property type="match status" value="1"/>
</dbReference>
<dbReference type="UniPathway" id="UPA00078"/>
<evidence type="ECO:0000313" key="1">
    <source>
        <dbReference type="EMBL" id="SCV06234.1"/>
    </source>
</evidence>
<dbReference type="Proteomes" id="UP000189911">
    <property type="component" value="Chromosome H"/>
</dbReference>
<dbReference type="GO" id="GO:0004141">
    <property type="term" value="F:dethiobiotin synthase activity"/>
    <property type="evidence" value="ECO:0007669"/>
    <property type="project" value="InterPro"/>
</dbReference>
<dbReference type="Gene3D" id="3.40.50.300">
    <property type="entry name" value="P-loop containing nucleotide triphosphate hydrolases"/>
    <property type="match status" value="1"/>
</dbReference>
<proteinExistence type="inferred from homology"/>
<keyword evidence="2" id="KW-1185">Reference proteome</keyword>
<gene>
    <name evidence="1" type="ORF">LANO_0H25048G</name>
</gene>
<dbReference type="AlphaFoldDB" id="A0A1G4KP12"/>
<dbReference type="InterPro" id="IPR027417">
    <property type="entry name" value="P-loop_NTPase"/>
</dbReference>
<dbReference type="InterPro" id="IPR004472">
    <property type="entry name" value="DTB_synth_BioD"/>
</dbReference>
<name>A0A1G4KP12_9SACH</name>
<dbReference type="OrthoDB" id="425114at2759"/>
<dbReference type="PANTHER" id="PTHR43210:SF5">
    <property type="entry name" value="DETHIOBIOTIN SYNTHETASE"/>
    <property type="match status" value="1"/>
</dbReference>
<protein>
    <submittedName>
        <fullName evidence="1">LANO_0H25048g1_1</fullName>
    </submittedName>
</protein>
<accession>A0A1G4KP12</accession>
<dbReference type="NCBIfam" id="TIGR00347">
    <property type="entry name" value="bioD"/>
    <property type="match status" value="1"/>
</dbReference>
<organism evidence="1 2">
    <name type="scientific">Lachancea nothofagi CBS 11611</name>
    <dbReference type="NCBI Taxonomy" id="1266666"/>
    <lineage>
        <taxon>Eukaryota</taxon>
        <taxon>Fungi</taxon>
        <taxon>Dikarya</taxon>
        <taxon>Ascomycota</taxon>
        <taxon>Saccharomycotina</taxon>
        <taxon>Saccharomycetes</taxon>
        <taxon>Saccharomycetales</taxon>
        <taxon>Saccharomycetaceae</taxon>
        <taxon>Lachancea</taxon>
    </lineage>
</organism>
<evidence type="ECO:0000313" key="2">
    <source>
        <dbReference type="Proteomes" id="UP000189911"/>
    </source>
</evidence>
<reference evidence="2" key="1">
    <citation type="submission" date="2016-03" db="EMBL/GenBank/DDBJ databases">
        <authorList>
            <person name="Devillers Hugo."/>
        </authorList>
    </citation>
    <scope>NUCLEOTIDE SEQUENCE [LARGE SCALE GENOMIC DNA]</scope>
</reference>
<dbReference type="GO" id="GO:0000287">
    <property type="term" value="F:magnesium ion binding"/>
    <property type="evidence" value="ECO:0007669"/>
    <property type="project" value="InterPro"/>
</dbReference>
<sequence>MSSPIVFVTGTDTDVGKTFTSALLVQKWSANYWKPAQTGLESDQGDTETVRQFCASQQHMPQLFPPRYALQKPLCPLEAMEFEPEYDIQLSDFRLPDDADAVEPLVVEGAGGIYVPITKKLHITTDLVNHFIASTDRPVKIVVVARSGLGTLNHTLLTLEHLNRAGLQQHVLGCILNGPKNPGNASTLEKYGAKIIAQVDHCSSENDIVEALSEIPELAALGL</sequence>